<dbReference type="RefSeq" id="WP_102662602.1">
    <property type="nucleotide sequence ID" value="NZ_JAVDSJ010000001.1"/>
</dbReference>
<dbReference type="Proteomes" id="UP001260715">
    <property type="component" value="Unassembled WGS sequence"/>
</dbReference>
<evidence type="ECO:0000313" key="3">
    <source>
        <dbReference type="EMBL" id="MDR6582405.1"/>
    </source>
</evidence>
<evidence type="ECO:0000313" key="4">
    <source>
        <dbReference type="Proteomes" id="UP001260715"/>
    </source>
</evidence>
<feature type="domain" description="BON" evidence="2">
    <location>
        <begin position="149"/>
        <end position="216"/>
    </location>
</feature>
<evidence type="ECO:0000256" key="1">
    <source>
        <dbReference type="ARBA" id="ARBA00022729"/>
    </source>
</evidence>
<dbReference type="Gene3D" id="3.30.1340.30">
    <property type="match status" value="3"/>
</dbReference>
<accession>A0ABU1P9M1</accession>
<dbReference type="InterPro" id="IPR007055">
    <property type="entry name" value="BON_dom"/>
</dbReference>
<keyword evidence="4" id="KW-1185">Reference proteome</keyword>
<proteinExistence type="predicted"/>
<reference evidence="3 4" key="1">
    <citation type="submission" date="2023-07" db="EMBL/GenBank/DDBJ databases">
        <title>Sorghum-associated microbial communities from plants grown in Nebraska, USA.</title>
        <authorList>
            <person name="Schachtman D."/>
        </authorList>
    </citation>
    <scope>NUCLEOTIDE SEQUENCE [LARGE SCALE GENOMIC DNA]</scope>
    <source>
        <strain evidence="3 4">596</strain>
    </source>
</reference>
<gene>
    <name evidence="3" type="ORF">J2W50_000580</name>
</gene>
<protein>
    <submittedName>
        <fullName evidence="3">Osmotically-inducible protein OsmY</fullName>
    </submittedName>
</protein>
<dbReference type="SMART" id="SM00749">
    <property type="entry name" value="BON"/>
    <property type="match status" value="2"/>
</dbReference>
<dbReference type="PANTHER" id="PTHR34606:SF4">
    <property type="entry name" value="OUTER MEMBRANE LIPOPROTEIN DOLP"/>
    <property type="match status" value="1"/>
</dbReference>
<comment type="caution">
    <text evidence="3">The sequence shown here is derived from an EMBL/GenBank/DDBJ whole genome shotgun (WGS) entry which is preliminary data.</text>
</comment>
<evidence type="ECO:0000259" key="2">
    <source>
        <dbReference type="PROSITE" id="PS50914"/>
    </source>
</evidence>
<dbReference type="EMBL" id="JAVDSJ010000001">
    <property type="protein sequence ID" value="MDR6582405.1"/>
    <property type="molecule type" value="Genomic_DNA"/>
</dbReference>
<feature type="domain" description="BON" evidence="2">
    <location>
        <begin position="78"/>
        <end position="146"/>
    </location>
</feature>
<dbReference type="InterPro" id="IPR051686">
    <property type="entry name" value="Lipoprotein_DolP"/>
</dbReference>
<dbReference type="Pfam" id="PF04972">
    <property type="entry name" value="BON"/>
    <property type="match status" value="3"/>
</dbReference>
<feature type="domain" description="BON" evidence="2">
    <location>
        <begin position="3"/>
        <end position="71"/>
    </location>
</feature>
<organism evidence="3 4">
    <name type="scientific">Herbaspirillum frisingense</name>
    <dbReference type="NCBI Taxonomy" id="92645"/>
    <lineage>
        <taxon>Bacteria</taxon>
        <taxon>Pseudomonadati</taxon>
        <taxon>Pseudomonadota</taxon>
        <taxon>Betaproteobacteria</taxon>
        <taxon>Burkholderiales</taxon>
        <taxon>Oxalobacteraceae</taxon>
        <taxon>Herbaspirillum</taxon>
    </lineage>
</organism>
<name>A0ABU1P9M1_9BURK</name>
<sequence>MKSDHQLRQEVMDELAWDSAFDDNRIGVEVVSGIVTLTGHLDSYAQKYAAERAALRVGGVKGLAVEIDVHLPGASQRTDSEIAAAARHVIEWNVLLPKEGIQIKVEHGWITLSGQVRFDHQREATEQSLRNLFGLIGISNLITVQASAAPRDIRNSIETALQRRAHIQTTALYVGVNDKVVTLTGMVGSLAERQEACRAAQHTPGVERVIDNIVVV</sequence>
<dbReference type="PROSITE" id="PS50914">
    <property type="entry name" value="BON"/>
    <property type="match status" value="3"/>
</dbReference>
<dbReference type="PANTHER" id="PTHR34606">
    <property type="entry name" value="BON DOMAIN-CONTAINING PROTEIN"/>
    <property type="match status" value="1"/>
</dbReference>
<keyword evidence="1" id="KW-0732">Signal</keyword>
<dbReference type="InterPro" id="IPR014004">
    <property type="entry name" value="Transpt-assoc_nodulatn_dom_bac"/>
</dbReference>